<proteinExistence type="predicted"/>
<keyword evidence="4" id="KW-1185">Reference proteome</keyword>
<evidence type="ECO:0000256" key="1">
    <source>
        <dbReference type="SAM" id="Phobius"/>
    </source>
</evidence>
<keyword evidence="1" id="KW-1133">Transmembrane helix</keyword>
<sequence>MYPGCRSAAGPALMLAGAGLAGLFVTGLVASTLLPLASEPVMVAYLLANPDIARWMPVLAIGLGNTLGGVITYLMGRGLRLAWLRWRPDDAPEGKVAARARASVERFGPLALVMSWLPVIGDPLCLIAGSLRLSFQACVFWIALGKFGRYATLAWLTPVI</sequence>
<evidence type="ECO:0000259" key="2">
    <source>
        <dbReference type="Pfam" id="PF09335"/>
    </source>
</evidence>
<keyword evidence="1" id="KW-0472">Membrane</keyword>
<feature type="transmembrane region" description="Helical" evidence="1">
    <location>
        <begin position="12"/>
        <end position="34"/>
    </location>
</feature>
<accession>A0A2R4XL18</accession>
<dbReference type="InterPro" id="IPR051311">
    <property type="entry name" value="DedA_domain"/>
</dbReference>
<feature type="domain" description="VTT" evidence="2">
    <location>
        <begin position="54"/>
        <end position="153"/>
    </location>
</feature>
<dbReference type="PANTHER" id="PTHR42709">
    <property type="entry name" value="ALKALINE PHOSPHATASE LIKE PROTEIN"/>
    <property type="match status" value="1"/>
</dbReference>
<organism evidence="3 4">
    <name type="scientific">Orrella marina</name>
    <dbReference type="NCBI Taxonomy" id="2163011"/>
    <lineage>
        <taxon>Bacteria</taxon>
        <taxon>Pseudomonadati</taxon>
        <taxon>Pseudomonadota</taxon>
        <taxon>Betaproteobacteria</taxon>
        <taxon>Burkholderiales</taxon>
        <taxon>Alcaligenaceae</taxon>
        <taxon>Orrella</taxon>
    </lineage>
</organism>
<dbReference type="EMBL" id="CP028901">
    <property type="protein sequence ID" value="AWB34497.1"/>
    <property type="molecule type" value="Genomic_DNA"/>
</dbReference>
<dbReference type="Proteomes" id="UP000244571">
    <property type="component" value="Chromosome"/>
</dbReference>
<evidence type="ECO:0000313" key="4">
    <source>
        <dbReference type="Proteomes" id="UP000244571"/>
    </source>
</evidence>
<evidence type="ECO:0000313" key="3">
    <source>
        <dbReference type="EMBL" id="AWB34497.1"/>
    </source>
</evidence>
<dbReference type="Pfam" id="PF09335">
    <property type="entry name" value="VTT_dom"/>
    <property type="match status" value="1"/>
</dbReference>
<protein>
    <submittedName>
        <fullName evidence="3">DedA family protein</fullName>
    </submittedName>
</protein>
<dbReference type="AlphaFoldDB" id="A0A2R4XL18"/>
<dbReference type="KEGG" id="boz:DBV39_13125"/>
<dbReference type="PANTHER" id="PTHR42709:SF4">
    <property type="entry name" value="INNER MEMBRANE PROTEIN YQAA"/>
    <property type="match status" value="1"/>
</dbReference>
<keyword evidence="1" id="KW-0812">Transmembrane</keyword>
<reference evidence="3 4" key="1">
    <citation type="submission" date="2018-04" db="EMBL/GenBank/DDBJ databases">
        <title>Bordetella sp. HZ20 isolated from seawater.</title>
        <authorList>
            <person name="Sun C."/>
        </authorList>
    </citation>
    <scope>NUCLEOTIDE SEQUENCE [LARGE SCALE GENOMIC DNA]</scope>
    <source>
        <strain evidence="3 4">HZ20</strain>
    </source>
</reference>
<gene>
    <name evidence="3" type="ORF">DBV39_13125</name>
</gene>
<dbReference type="InterPro" id="IPR032816">
    <property type="entry name" value="VTT_dom"/>
</dbReference>
<feature type="transmembrane region" description="Helical" evidence="1">
    <location>
        <begin position="54"/>
        <end position="75"/>
    </location>
</feature>
<name>A0A2R4XL18_9BURK</name>